<name>A0A7J7FFT5_DICBM</name>
<gene>
    <name evidence="5" type="ORF">HPG69_001418</name>
</gene>
<evidence type="ECO:0000313" key="5">
    <source>
        <dbReference type="EMBL" id="KAF5926788.1"/>
    </source>
</evidence>
<keyword evidence="3" id="KW-0677">Repeat</keyword>
<evidence type="ECO:0000256" key="2">
    <source>
        <dbReference type="ARBA" id="ARBA00022692"/>
    </source>
</evidence>
<keyword evidence="4" id="KW-0472">Membrane</keyword>
<dbReference type="AlphaFoldDB" id="A0A7J7FFT5"/>
<evidence type="ECO:0000313" key="6">
    <source>
        <dbReference type="Proteomes" id="UP000551758"/>
    </source>
</evidence>
<sequence>MQDPGLHEGNDPITIEIFLYSTIQFMVFEHYTTLTTTKLGISGHLRVPSSPSERGTPRTGIIHHGVAGATAQTIIYAFDVNRGQMQLETVLKQMNYVYGHRGIPKSLYLGLSPNYIFVIPS</sequence>
<dbReference type="Gene3D" id="1.50.40.10">
    <property type="entry name" value="Mitochondrial carrier domain"/>
    <property type="match status" value="1"/>
</dbReference>
<dbReference type="PANTHER" id="PTHR24089">
    <property type="entry name" value="SOLUTE CARRIER FAMILY 25"/>
    <property type="match status" value="1"/>
</dbReference>
<accession>A0A7J7FFT5</accession>
<reference evidence="5 6" key="1">
    <citation type="journal article" date="2020" name="Mol. Biol. Evol.">
        <title>Interspecific Gene Flow and the Evolution of Specialization in Black and White Rhinoceros.</title>
        <authorList>
            <person name="Moodley Y."/>
            <person name="Westbury M.V."/>
            <person name="Russo I.M."/>
            <person name="Gopalakrishnan S."/>
            <person name="Rakotoarivelo A."/>
            <person name="Olsen R.A."/>
            <person name="Prost S."/>
            <person name="Tunstall T."/>
            <person name="Ryder O.A."/>
            <person name="Dalen L."/>
            <person name="Bruford M.W."/>
        </authorList>
    </citation>
    <scope>NUCLEOTIDE SEQUENCE [LARGE SCALE GENOMIC DNA]</scope>
    <source>
        <strain evidence="5">SBR-YM</strain>
        <tissue evidence="5">Skin</tissue>
    </source>
</reference>
<dbReference type="Proteomes" id="UP000551758">
    <property type="component" value="Unassembled WGS sequence"/>
</dbReference>
<comment type="subcellular location">
    <subcellularLocation>
        <location evidence="1">Membrane</location>
    </subcellularLocation>
</comment>
<dbReference type="InterPro" id="IPR023395">
    <property type="entry name" value="MCP_dom_sf"/>
</dbReference>
<dbReference type="GO" id="GO:0016020">
    <property type="term" value="C:membrane"/>
    <property type="evidence" value="ECO:0007669"/>
    <property type="project" value="UniProtKB-SubCell"/>
</dbReference>
<organism evidence="5 6">
    <name type="scientific">Diceros bicornis minor</name>
    <name type="common">South-central black rhinoceros</name>
    <dbReference type="NCBI Taxonomy" id="77932"/>
    <lineage>
        <taxon>Eukaryota</taxon>
        <taxon>Metazoa</taxon>
        <taxon>Chordata</taxon>
        <taxon>Craniata</taxon>
        <taxon>Vertebrata</taxon>
        <taxon>Euteleostomi</taxon>
        <taxon>Mammalia</taxon>
        <taxon>Eutheria</taxon>
        <taxon>Laurasiatheria</taxon>
        <taxon>Perissodactyla</taxon>
        <taxon>Rhinocerotidae</taxon>
        <taxon>Diceros</taxon>
    </lineage>
</organism>
<keyword evidence="2" id="KW-0812">Transmembrane</keyword>
<evidence type="ECO:0000256" key="4">
    <source>
        <dbReference type="ARBA" id="ARBA00023136"/>
    </source>
</evidence>
<protein>
    <submittedName>
        <fullName evidence="5">Uncharacterized protein</fullName>
    </submittedName>
</protein>
<comment type="caution">
    <text evidence="5">The sequence shown here is derived from an EMBL/GenBank/DDBJ whole genome shotgun (WGS) entry which is preliminary data.</text>
</comment>
<keyword evidence="6" id="KW-1185">Reference proteome</keyword>
<dbReference type="SUPFAM" id="SSF103506">
    <property type="entry name" value="Mitochondrial carrier"/>
    <property type="match status" value="1"/>
</dbReference>
<proteinExistence type="predicted"/>
<evidence type="ECO:0000256" key="1">
    <source>
        <dbReference type="ARBA" id="ARBA00004370"/>
    </source>
</evidence>
<dbReference type="EMBL" id="JACDTQ010000745">
    <property type="protein sequence ID" value="KAF5926788.1"/>
    <property type="molecule type" value="Genomic_DNA"/>
</dbReference>
<evidence type="ECO:0000256" key="3">
    <source>
        <dbReference type="ARBA" id="ARBA00022737"/>
    </source>
</evidence>